<dbReference type="EMBL" id="JAPZBO010000010">
    <property type="protein sequence ID" value="KAJ5299234.1"/>
    <property type="molecule type" value="Genomic_DNA"/>
</dbReference>
<dbReference type="OrthoDB" id="5370773at2759"/>
<protein>
    <recommendedName>
        <fullName evidence="4">Quercetin 2,3-dioxygenase</fullName>
    </recommendedName>
</protein>
<keyword evidence="3" id="KW-1185">Reference proteome</keyword>
<keyword evidence="1" id="KW-0732">Signal</keyword>
<dbReference type="Proteomes" id="UP001147746">
    <property type="component" value="Unassembled WGS sequence"/>
</dbReference>
<reference evidence="2" key="1">
    <citation type="submission" date="2022-12" db="EMBL/GenBank/DDBJ databases">
        <authorList>
            <person name="Petersen C."/>
        </authorList>
    </citation>
    <scope>NUCLEOTIDE SEQUENCE</scope>
    <source>
        <strain evidence="2">IBT 21472</strain>
    </source>
</reference>
<dbReference type="Gene3D" id="2.60.120.10">
    <property type="entry name" value="Jelly Rolls"/>
    <property type="match status" value="2"/>
</dbReference>
<evidence type="ECO:0000313" key="3">
    <source>
        <dbReference type="Proteomes" id="UP001147746"/>
    </source>
</evidence>
<dbReference type="InterPro" id="IPR014710">
    <property type="entry name" value="RmlC-like_jellyroll"/>
</dbReference>
<reference evidence="2" key="2">
    <citation type="journal article" date="2023" name="IMA Fungus">
        <title>Comparative genomic study of the Penicillium genus elucidates a diverse pangenome and 15 lateral gene transfer events.</title>
        <authorList>
            <person name="Petersen C."/>
            <person name="Sorensen T."/>
            <person name="Nielsen M.R."/>
            <person name="Sondergaard T.E."/>
            <person name="Sorensen J.L."/>
            <person name="Fitzpatrick D.A."/>
            <person name="Frisvad J.C."/>
            <person name="Nielsen K.L."/>
        </authorList>
    </citation>
    <scope>NUCLEOTIDE SEQUENCE</scope>
    <source>
        <strain evidence="2">IBT 21472</strain>
    </source>
</reference>
<feature type="signal peptide" evidence="1">
    <location>
        <begin position="1"/>
        <end position="19"/>
    </location>
</feature>
<evidence type="ECO:0000313" key="2">
    <source>
        <dbReference type="EMBL" id="KAJ5299234.1"/>
    </source>
</evidence>
<dbReference type="InterPro" id="IPR011051">
    <property type="entry name" value="RmlC_Cupin_sf"/>
</dbReference>
<feature type="chain" id="PRO_5040977962" description="Quercetin 2,3-dioxygenase" evidence="1">
    <location>
        <begin position="20"/>
        <end position="366"/>
    </location>
</feature>
<accession>A0A9W9PLE2</accession>
<dbReference type="SUPFAM" id="SSF51182">
    <property type="entry name" value="RmlC-like cupins"/>
    <property type="match status" value="1"/>
</dbReference>
<dbReference type="CDD" id="cd02215">
    <property type="entry name" value="cupin_QDO_N_C"/>
    <property type="match status" value="1"/>
</dbReference>
<dbReference type="AlphaFoldDB" id="A0A9W9PLE2"/>
<proteinExistence type="predicted"/>
<dbReference type="InterPro" id="IPR052538">
    <property type="entry name" value="Flavonoid_dioxygenase-like"/>
</dbReference>
<evidence type="ECO:0008006" key="4">
    <source>
        <dbReference type="Google" id="ProtNLM"/>
    </source>
</evidence>
<dbReference type="PANTHER" id="PTHR43346">
    <property type="entry name" value="LIGAND BINDING DOMAIN PROTEIN, PUTATIVE (AFU_ORTHOLOGUE AFUA_6G14370)-RELATED"/>
    <property type="match status" value="1"/>
</dbReference>
<dbReference type="CDD" id="cd20281">
    <property type="entry name" value="cupin_QDO_C"/>
    <property type="match status" value="1"/>
</dbReference>
<organism evidence="2 3">
    <name type="scientific">Penicillium atrosanguineum</name>
    <dbReference type="NCBI Taxonomy" id="1132637"/>
    <lineage>
        <taxon>Eukaryota</taxon>
        <taxon>Fungi</taxon>
        <taxon>Dikarya</taxon>
        <taxon>Ascomycota</taxon>
        <taxon>Pezizomycotina</taxon>
        <taxon>Eurotiomycetes</taxon>
        <taxon>Eurotiomycetidae</taxon>
        <taxon>Eurotiales</taxon>
        <taxon>Aspergillaceae</taxon>
        <taxon>Penicillium</taxon>
    </lineage>
</organism>
<comment type="caution">
    <text evidence="2">The sequence shown here is derived from an EMBL/GenBank/DDBJ whole genome shotgun (WGS) entry which is preliminary data.</text>
</comment>
<dbReference type="PANTHER" id="PTHR43346:SF1">
    <property type="entry name" value="QUERCETIN 2,3-DIOXYGENASE-RELATED"/>
    <property type="match status" value="1"/>
</dbReference>
<name>A0A9W9PLE2_9EURO</name>
<evidence type="ECO:0000256" key="1">
    <source>
        <dbReference type="SAM" id="SignalP"/>
    </source>
</evidence>
<sequence length="366" mass="39855">MLTSSLLLLASLGAGIAQAQTLEELYLENAPSSPRPYVIPHYANSHSVTIGSQLYRFTVTGPSSDNAFTLMSTNSPSSGDLGVLPHIHRKHYENFFAYKGRFQLWAQKGDGEQQARLLTQGDYGSVPRNTTHTFQTLDPDCEMVGVISPGGFEDLFYALGTNYTSGTDTPFVPQASNGSSSPSASVISSLQKYDVYAQLSFEPRRDLVNGTAPVDDSEWHTGANELGTPGEPYFIANGYGPKYLNSKYGYQIVQPLVTPKQSQDTNYTLSTMILSRTTKASPPEWTLNGAAAFEVLEGVLSIKIGDYPEATLYNGDVAFIPANTAFTYYTSVAFTTVLYVSSGSKGVDTQLIRGGKSWDYTTFPKY</sequence>
<gene>
    <name evidence="2" type="ORF">N7476_010791</name>
</gene>